<name>A0A1A9K902_9PSED</name>
<sequence>MKKVLLALVLLLAAGAGVLYAFPSTLLASAQFVERTRAGLDEQSVRVDGLDIRYYEGGPREAETVLLVHGFGADKDNWPRFARFLTSRYHVLIPDLPGFGESSQPQTISYDVGTQAERLVDFAKALDIGRLHLVGNSMGGQIVALMAARHPDMAFSVGLFDNAGIMAPQQSELFKRLLGGQSNPLVLSRPEDFSGLMDFVFYQRPPMPERLQLYLGERGVQRSQLNAYIFGQLRERYIPLEPELPKITAPTLLLWGDRDRVLDVSSIEVMKPLLRHPSVAILRDCGHVPMIERPEETAGRYLDFLEQARAQRTAAR</sequence>
<dbReference type="PANTHER" id="PTHR43798">
    <property type="entry name" value="MONOACYLGLYCEROL LIPASE"/>
    <property type="match status" value="1"/>
</dbReference>
<reference evidence="3 4" key="1">
    <citation type="submission" date="2016-05" db="EMBL/GenBank/DDBJ databases">
        <title>Genome Sequence of Pseudomonas citronellolis Strain SJTE-3, an Estrogens and Persistent Organic Pollutants degradation strain.</title>
        <authorList>
            <person name="Liang R."/>
        </authorList>
    </citation>
    <scope>NUCLEOTIDE SEQUENCE [LARGE SCALE GENOMIC DNA]</scope>
    <source>
        <strain evidence="3 4">SJTE-3</strain>
    </source>
</reference>
<dbReference type="Gene3D" id="3.40.50.1820">
    <property type="entry name" value="alpha/beta hydrolase"/>
    <property type="match status" value="1"/>
</dbReference>
<dbReference type="InterPro" id="IPR029058">
    <property type="entry name" value="AB_hydrolase_fold"/>
</dbReference>
<dbReference type="GO" id="GO:0046464">
    <property type="term" value="P:acylglycerol catabolic process"/>
    <property type="evidence" value="ECO:0007669"/>
    <property type="project" value="TreeGrafter"/>
</dbReference>
<evidence type="ECO:0000256" key="1">
    <source>
        <dbReference type="SAM" id="SignalP"/>
    </source>
</evidence>
<dbReference type="GO" id="GO:0016020">
    <property type="term" value="C:membrane"/>
    <property type="evidence" value="ECO:0007669"/>
    <property type="project" value="TreeGrafter"/>
</dbReference>
<evidence type="ECO:0000313" key="4">
    <source>
        <dbReference type="Proteomes" id="UP000077748"/>
    </source>
</evidence>
<protein>
    <submittedName>
        <fullName evidence="3">Alpha/beta hydrolase</fullName>
    </submittedName>
</protein>
<keyword evidence="1" id="KW-0732">Signal</keyword>
<dbReference type="InterPro" id="IPR000639">
    <property type="entry name" value="Epox_hydrolase-like"/>
</dbReference>
<feature type="domain" description="AB hydrolase-1" evidence="2">
    <location>
        <begin position="64"/>
        <end position="294"/>
    </location>
</feature>
<feature type="signal peptide" evidence="1">
    <location>
        <begin position="1"/>
        <end position="21"/>
    </location>
</feature>
<dbReference type="RefSeq" id="WP_058071004.1">
    <property type="nucleotide sequence ID" value="NZ_CP015878.1"/>
</dbReference>
<dbReference type="PRINTS" id="PR00111">
    <property type="entry name" value="ABHYDROLASE"/>
</dbReference>
<dbReference type="InterPro" id="IPR000073">
    <property type="entry name" value="AB_hydrolase_1"/>
</dbReference>
<proteinExistence type="predicted"/>
<keyword evidence="3" id="KW-0378">Hydrolase</keyword>
<dbReference type="Pfam" id="PF00561">
    <property type="entry name" value="Abhydrolase_1"/>
    <property type="match status" value="1"/>
</dbReference>
<feature type="chain" id="PRO_5008391517" evidence="1">
    <location>
        <begin position="22"/>
        <end position="316"/>
    </location>
</feature>
<accession>A0A1A9K902</accession>
<dbReference type="AlphaFoldDB" id="A0A1A9K902"/>
<dbReference type="InterPro" id="IPR050266">
    <property type="entry name" value="AB_hydrolase_sf"/>
</dbReference>
<dbReference type="PRINTS" id="PR00412">
    <property type="entry name" value="EPOXHYDRLASE"/>
</dbReference>
<evidence type="ECO:0000259" key="2">
    <source>
        <dbReference type="Pfam" id="PF00561"/>
    </source>
</evidence>
<dbReference type="Proteomes" id="UP000077748">
    <property type="component" value="Chromosome"/>
</dbReference>
<dbReference type="PANTHER" id="PTHR43798:SF5">
    <property type="entry name" value="MONOACYLGLYCEROL LIPASE ABHD6"/>
    <property type="match status" value="1"/>
</dbReference>
<dbReference type="GO" id="GO:0047372">
    <property type="term" value="F:monoacylglycerol lipase activity"/>
    <property type="evidence" value="ECO:0007669"/>
    <property type="project" value="TreeGrafter"/>
</dbReference>
<evidence type="ECO:0000313" key="3">
    <source>
        <dbReference type="EMBL" id="ANI14256.1"/>
    </source>
</evidence>
<organism evidence="3 4">
    <name type="scientific">Pseudomonas citronellolis</name>
    <dbReference type="NCBI Taxonomy" id="53408"/>
    <lineage>
        <taxon>Bacteria</taxon>
        <taxon>Pseudomonadati</taxon>
        <taxon>Pseudomonadota</taxon>
        <taxon>Gammaproteobacteria</taxon>
        <taxon>Pseudomonadales</taxon>
        <taxon>Pseudomonadaceae</taxon>
        <taxon>Pseudomonas</taxon>
    </lineage>
</organism>
<dbReference type="SUPFAM" id="SSF53474">
    <property type="entry name" value="alpha/beta-Hydrolases"/>
    <property type="match status" value="1"/>
</dbReference>
<gene>
    <name evidence="3" type="ORF">A9C11_09790</name>
</gene>
<dbReference type="EMBL" id="CP015878">
    <property type="protein sequence ID" value="ANI14256.1"/>
    <property type="molecule type" value="Genomic_DNA"/>
</dbReference>